<sequence length="109" mass="12636">MTNLNYEDYRMARNNATKVQRNAHRHYEKQVANDIKTNPNNFWRYVKSKTQVKTSISILEKEDGTTLTDNIEKAIELNNYFSGVFTSEDISTIPKDCTGIQSELTPQKM</sequence>
<evidence type="ECO:0000313" key="2">
    <source>
        <dbReference type="Proteomes" id="UP001347796"/>
    </source>
</evidence>
<dbReference type="PANTHER" id="PTHR33395">
    <property type="entry name" value="TRANSCRIPTASE, PUTATIVE-RELATED-RELATED"/>
    <property type="match status" value="1"/>
</dbReference>
<comment type="caution">
    <text evidence="1">The sequence shown here is derived from an EMBL/GenBank/DDBJ whole genome shotgun (WGS) entry which is preliminary data.</text>
</comment>
<gene>
    <name evidence="1" type="ORF">SNE40_002884</name>
</gene>
<dbReference type="PANTHER" id="PTHR33395:SF21">
    <property type="entry name" value="PERICARDIN"/>
    <property type="match status" value="1"/>
</dbReference>
<dbReference type="Proteomes" id="UP001347796">
    <property type="component" value="Unassembled WGS sequence"/>
</dbReference>
<dbReference type="AlphaFoldDB" id="A0AAN8K9N5"/>
<dbReference type="GO" id="GO:0061343">
    <property type="term" value="P:cell adhesion involved in heart morphogenesis"/>
    <property type="evidence" value="ECO:0007669"/>
    <property type="project" value="TreeGrafter"/>
</dbReference>
<protein>
    <submittedName>
        <fullName evidence="1">Uncharacterized protein</fullName>
    </submittedName>
</protein>
<reference evidence="1 2" key="1">
    <citation type="submission" date="2024-01" db="EMBL/GenBank/DDBJ databases">
        <title>The genome of the rayed Mediterranean limpet Patella caerulea (Linnaeus, 1758).</title>
        <authorList>
            <person name="Anh-Thu Weber A."/>
            <person name="Halstead-Nussloch G."/>
        </authorList>
    </citation>
    <scope>NUCLEOTIDE SEQUENCE [LARGE SCALE GENOMIC DNA]</scope>
    <source>
        <strain evidence="1">AATW-2023a</strain>
        <tissue evidence="1">Whole specimen</tissue>
    </source>
</reference>
<name>A0AAN8K9N5_PATCE</name>
<organism evidence="1 2">
    <name type="scientific">Patella caerulea</name>
    <name type="common">Rayed Mediterranean limpet</name>
    <dbReference type="NCBI Taxonomy" id="87958"/>
    <lineage>
        <taxon>Eukaryota</taxon>
        <taxon>Metazoa</taxon>
        <taxon>Spiralia</taxon>
        <taxon>Lophotrochozoa</taxon>
        <taxon>Mollusca</taxon>
        <taxon>Gastropoda</taxon>
        <taxon>Patellogastropoda</taxon>
        <taxon>Patelloidea</taxon>
        <taxon>Patellidae</taxon>
        <taxon>Patella</taxon>
    </lineage>
</organism>
<dbReference type="GO" id="GO:0031012">
    <property type="term" value="C:extracellular matrix"/>
    <property type="evidence" value="ECO:0007669"/>
    <property type="project" value="TreeGrafter"/>
</dbReference>
<evidence type="ECO:0000313" key="1">
    <source>
        <dbReference type="EMBL" id="KAK6191143.1"/>
    </source>
</evidence>
<dbReference type="GO" id="GO:0007508">
    <property type="term" value="P:larval heart development"/>
    <property type="evidence" value="ECO:0007669"/>
    <property type="project" value="TreeGrafter"/>
</dbReference>
<accession>A0AAN8K9N5</accession>
<proteinExistence type="predicted"/>
<dbReference type="EMBL" id="JAZGQO010000002">
    <property type="protein sequence ID" value="KAK6191143.1"/>
    <property type="molecule type" value="Genomic_DNA"/>
</dbReference>
<keyword evidence="2" id="KW-1185">Reference proteome</keyword>